<dbReference type="InterPro" id="IPR027806">
    <property type="entry name" value="HARBI1_dom"/>
</dbReference>
<feature type="domain" description="DDE Tnp4" evidence="3">
    <location>
        <begin position="45"/>
        <end position="208"/>
    </location>
</feature>
<name>A0ABD2WMH4_9HYME</name>
<gene>
    <name evidence="4" type="ORF">TKK_011340</name>
</gene>
<evidence type="ECO:0000256" key="2">
    <source>
        <dbReference type="ARBA" id="ARBA00022723"/>
    </source>
</evidence>
<dbReference type="PANTHER" id="PTHR46579:SF1">
    <property type="entry name" value="F5_8 TYPE C DOMAIN-CONTAINING PROTEIN"/>
    <property type="match status" value="1"/>
</dbReference>
<dbReference type="PANTHER" id="PTHR46579">
    <property type="entry name" value="F5/8 TYPE C DOMAIN-CONTAINING PROTEIN-RELATED"/>
    <property type="match status" value="1"/>
</dbReference>
<evidence type="ECO:0000313" key="4">
    <source>
        <dbReference type="EMBL" id="KAL3394321.1"/>
    </source>
</evidence>
<dbReference type="AlphaFoldDB" id="A0ABD2WMH4"/>
<sequence length="711" mass="82516">MRRFVLNNIGLAAITREQYIERHVTDFANRLYNPTPENRMAIFYIDGTYTYCFKSKNFRSLRQTYCRHKSDHLVKPALVVAPDGYILDIQGPYFSDAHNNDAAMISHELENDENLNNWFRPGDIVVVDRGYRDVIPALEELGLICKMPPLLKAGEQQLTTEDANEARLVTKTRWIVESRNGHLKTIFKLLNQVQQIHVLPHIGDFIRIGGAIINRYRQTIEMEDADEEMAEEMLECSTTENAVQARVEAEGLLQRDAQRWVRLSAEQVIDFPELNIEYLKRLTAGVFQIKLAPSYIQDTLQRNNEQEIQVEMLRDANRIPELGFLRIYKKYSQKDDYLKNKYNFSYTFNTDGCQAADNSKVSVWPIYILIHELPDFLRKKFTLLVGLWVAKEEPDMNIFLEPFVKQANMLSNDGFTWRLDDKIITSKLFPLGCCVDSVARCAMLNMKRFNGFYGCTYCEHPAVNVSGVRKYPMIDNVPELRTNEKVKEQMIAAASTKDDVLGVWGPSSLMNLNHFDLVQGMVVDFLHACLVGVTELYTEIIMTNTKQEFYVGSPAKTFIIDQRLLSFKPPTCIAKTQKSISEHSNWKASEWLIWLLYYSLPCLEGLYPKEYSNHLALFVRAMNILLEDSITPEMLKTSSELLIKFVYYFGQYFDNEYMHYNVHLLLPLTKSVKNWGPLWAINFVSKPVLEFCTELNSQRLKKRVRLEIVYY</sequence>
<dbReference type="GO" id="GO:0046872">
    <property type="term" value="F:metal ion binding"/>
    <property type="evidence" value="ECO:0007669"/>
    <property type="project" value="UniProtKB-KW"/>
</dbReference>
<comment type="caution">
    <text evidence="4">The sequence shown here is derived from an EMBL/GenBank/DDBJ whole genome shotgun (WGS) entry which is preliminary data.</text>
</comment>
<evidence type="ECO:0000313" key="5">
    <source>
        <dbReference type="Proteomes" id="UP001627154"/>
    </source>
</evidence>
<dbReference type="Pfam" id="PF13359">
    <property type="entry name" value="DDE_Tnp_4"/>
    <property type="match status" value="1"/>
</dbReference>
<dbReference type="Proteomes" id="UP001627154">
    <property type="component" value="Unassembled WGS sequence"/>
</dbReference>
<reference evidence="4 5" key="1">
    <citation type="journal article" date="2024" name="bioRxiv">
        <title>A reference genome for Trichogramma kaykai: A tiny desert-dwelling parasitoid wasp with competing sex-ratio distorters.</title>
        <authorList>
            <person name="Culotta J."/>
            <person name="Lindsey A.R."/>
        </authorList>
    </citation>
    <scope>NUCLEOTIDE SEQUENCE [LARGE SCALE GENOMIC DNA]</scope>
    <source>
        <strain evidence="4 5">KSX58</strain>
    </source>
</reference>
<keyword evidence="5" id="KW-1185">Reference proteome</keyword>
<accession>A0ABD2WMH4</accession>
<organism evidence="4 5">
    <name type="scientific">Trichogramma kaykai</name>
    <dbReference type="NCBI Taxonomy" id="54128"/>
    <lineage>
        <taxon>Eukaryota</taxon>
        <taxon>Metazoa</taxon>
        <taxon>Ecdysozoa</taxon>
        <taxon>Arthropoda</taxon>
        <taxon>Hexapoda</taxon>
        <taxon>Insecta</taxon>
        <taxon>Pterygota</taxon>
        <taxon>Neoptera</taxon>
        <taxon>Endopterygota</taxon>
        <taxon>Hymenoptera</taxon>
        <taxon>Apocrita</taxon>
        <taxon>Proctotrupomorpha</taxon>
        <taxon>Chalcidoidea</taxon>
        <taxon>Trichogrammatidae</taxon>
        <taxon>Trichogramma</taxon>
    </lineage>
</organism>
<keyword evidence="2" id="KW-0479">Metal-binding</keyword>
<proteinExistence type="predicted"/>
<dbReference type="EMBL" id="JBJJXI010000092">
    <property type="protein sequence ID" value="KAL3394321.1"/>
    <property type="molecule type" value="Genomic_DNA"/>
</dbReference>
<evidence type="ECO:0000259" key="3">
    <source>
        <dbReference type="Pfam" id="PF13359"/>
    </source>
</evidence>
<evidence type="ECO:0000256" key="1">
    <source>
        <dbReference type="ARBA" id="ARBA00001968"/>
    </source>
</evidence>
<protein>
    <recommendedName>
        <fullName evidence="3">DDE Tnp4 domain-containing protein</fullName>
    </recommendedName>
</protein>
<comment type="cofactor">
    <cofactor evidence="1">
        <name>a divalent metal cation</name>
        <dbReference type="ChEBI" id="CHEBI:60240"/>
    </cofactor>
</comment>